<feature type="region of interest" description="Disordered" evidence="7">
    <location>
        <begin position="119"/>
        <end position="140"/>
    </location>
</feature>
<keyword evidence="5 6" id="KW-0472">Membrane</keyword>
<comment type="subcellular location">
    <subcellularLocation>
        <location evidence="1 6">Membrane</location>
        <topology evidence="1 6">Multi-pass membrane protein</topology>
    </subcellularLocation>
</comment>
<evidence type="ECO:0000256" key="2">
    <source>
        <dbReference type="ARBA" id="ARBA00006921"/>
    </source>
</evidence>
<evidence type="ECO:0000256" key="4">
    <source>
        <dbReference type="ARBA" id="ARBA00022989"/>
    </source>
</evidence>
<name>A0A8H6L5E1_9LECA</name>
<evidence type="ECO:0000256" key="1">
    <source>
        <dbReference type="ARBA" id="ARBA00004141"/>
    </source>
</evidence>
<keyword evidence="6" id="KW-0186">Copper</keyword>
<feature type="transmembrane region" description="Helical" evidence="6">
    <location>
        <begin position="73"/>
        <end position="91"/>
    </location>
</feature>
<keyword evidence="9" id="KW-1185">Reference proteome</keyword>
<dbReference type="GO" id="GO:0016020">
    <property type="term" value="C:membrane"/>
    <property type="evidence" value="ECO:0007669"/>
    <property type="project" value="UniProtKB-SubCell"/>
</dbReference>
<proteinExistence type="inferred from homology"/>
<keyword evidence="4 6" id="KW-1133">Transmembrane helix</keyword>
<dbReference type="Pfam" id="PF04145">
    <property type="entry name" value="Ctr"/>
    <property type="match status" value="1"/>
</dbReference>
<dbReference type="PANTHER" id="PTHR12483">
    <property type="entry name" value="SOLUTE CARRIER FAMILY 31 COPPER TRANSPORTERS"/>
    <property type="match status" value="1"/>
</dbReference>
<dbReference type="InterPro" id="IPR007274">
    <property type="entry name" value="Cop_transporter"/>
</dbReference>
<dbReference type="RefSeq" id="XP_037165621.1">
    <property type="nucleotide sequence ID" value="XM_037307439.1"/>
</dbReference>
<dbReference type="PANTHER" id="PTHR12483:SF73">
    <property type="entry name" value="COPPER TRANSPORT PROTEIN CTR3"/>
    <property type="match status" value="1"/>
</dbReference>
<evidence type="ECO:0000256" key="5">
    <source>
        <dbReference type="ARBA" id="ARBA00023136"/>
    </source>
</evidence>
<evidence type="ECO:0000256" key="3">
    <source>
        <dbReference type="ARBA" id="ARBA00022692"/>
    </source>
</evidence>
<evidence type="ECO:0000313" key="8">
    <source>
        <dbReference type="EMBL" id="KAF6236271.1"/>
    </source>
</evidence>
<dbReference type="AlphaFoldDB" id="A0A8H6L5E1"/>
<gene>
    <name evidence="8" type="ORF">HO173_005523</name>
</gene>
<dbReference type="Proteomes" id="UP000578531">
    <property type="component" value="Unassembled WGS sequence"/>
</dbReference>
<evidence type="ECO:0000313" key="9">
    <source>
        <dbReference type="Proteomes" id="UP000578531"/>
    </source>
</evidence>
<dbReference type="OrthoDB" id="161814at2759"/>
<dbReference type="EMBL" id="JACCJC010000020">
    <property type="protein sequence ID" value="KAF6236271.1"/>
    <property type="molecule type" value="Genomic_DNA"/>
</dbReference>
<keyword evidence="6" id="KW-0813">Transport</keyword>
<keyword evidence="6" id="KW-0406">Ion transport</keyword>
<protein>
    <recommendedName>
        <fullName evidence="6">Copper transport protein</fullName>
    </recommendedName>
</protein>
<comment type="similarity">
    <text evidence="2 6">Belongs to the copper transporter (Ctr) (TC 1.A.56) family. SLC31A subfamily.</text>
</comment>
<dbReference type="GeneID" id="59287185"/>
<feature type="transmembrane region" description="Helical" evidence="6">
    <location>
        <begin position="195"/>
        <end position="213"/>
    </location>
</feature>
<evidence type="ECO:0000256" key="7">
    <source>
        <dbReference type="SAM" id="MobiDB-lite"/>
    </source>
</evidence>
<accession>A0A8H6L5E1</accession>
<dbReference type="GO" id="GO:0005375">
    <property type="term" value="F:copper ion transmembrane transporter activity"/>
    <property type="evidence" value="ECO:0007669"/>
    <property type="project" value="UniProtKB-UniRule"/>
</dbReference>
<sequence>MDMMTTSMGSAMVTYTPGIPIPSSATGAPEMGMPGMPGMDMGSSVNCKSSMFWNWYTLDACFLSTTWHITSRGMFVGSCICVIGLVLLLEFSRRLQREYDRLIQQHATYDYEAGRAFNTSKSDRKGSADSNDISNVKDPPHSAVPLLGDWERSLPLRAPGHVPSVLQQAIRAGIYTLQFSVAYLIMLLAMYYNGYILACVFIGAFIGFFIFSWDASGAASITSSENAACCA</sequence>
<reference evidence="8 9" key="1">
    <citation type="journal article" date="2020" name="Genomics">
        <title>Complete, high-quality genomes from long-read metagenomic sequencing of two wolf lichen thalli reveals enigmatic genome architecture.</title>
        <authorList>
            <person name="McKenzie S.K."/>
            <person name="Walston R.F."/>
            <person name="Allen J.L."/>
        </authorList>
    </citation>
    <scope>NUCLEOTIDE SEQUENCE [LARGE SCALE GENOMIC DNA]</scope>
    <source>
        <strain evidence="8">WasteWater2</strain>
    </source>
</reference>
<keyword evidence="3 6" id="KW-0812">Transmembrane</keyword>
<comment type="caution">
    <text evidence="8">The sequence shown here is derived from an EMBL/GenBank/DDBJ whole genome shotgun (WGS) entry which is preliminary data.</text>
</comment>
<keyword evidence="6" id="KW-0187">Copper transport</keyword>
<organism evidence="8 9">
    <name type="scientific">Letharia columbiana</name>
    <dbReference type="NCBI Taxonomy" id="112416"/>
    <lineage>
        <taxon>Eukaryota</taxon>
        <taxon>Fungi</taxon>
        <taxon>Dikarya</taxon>
        <taxon>Ascomycota</taxon>
        <taxon>Pezizomycotina</taxon>
        <taxon>Lecanoromycetes</taxon>
        <taxon>OSLEUM clade</taxon>
        <taxon>Lecanoromycetidae</taxon>
        <taxon>Lecanorales</taxon>
        <taxon>Lecanorineae</taxon>
        <taxon>Parmeliaceae</taxon>
        <taxon>Letharia</taxon>
    </lineage>
</organism>
<evidence type="ECO:0000256" key="6">
    <source>
        <dbReference type="RuleBase" id="RU367022"/>
    </source>
</evidence>